<dbReference type="Pfam" id="PF04277">
    <property type="entry name" value="OAD_gamma"/>
    <property type="match status" value="1"/>
</dbReference>
<protein>
    <recommendedName>
        <fullName evidence="8">Oxaloacetate decarboxylase gamma chain</fullName>
    </recommendedName>
</protein>
<organism evidence="7">
    <name type="scientific">bioreactor metagenome</name>
    <dbReference type="NCBI Taxonomy" id="1076179"/>
    <lineage>
        <taxon>unclassified sequences</taxon>
        <taxon>metagenomes</taxon>
        <taxon>ecological metagenomes</taxon>
    </lineage>
</organism>
<comment type="caution">
    <text evidence="7">The sequence shown here is derived from an EMBL/GenBank/DDBJ whole genome shotgun (WGS) entry which is preliminary data.</text>
</comment>
<evidence type="ECO:0008006" key="8">
    <source>
        <dbReference type="Google" id="ProtNLM"/>
    </source>
</evidence>
<dbReference type="GO" id="GO:0015081">
    <property type="term" value="F:sodium ion transmembrane transporter activity"/>
    <property type="evidence" value="ECO:0007669"/>
    <property type="project" value="InterPro"/>
</dbReference>
<name>A0A644VY83_9ZZZZ</name>
<proteinExistence type="predicted"/>
<dbReference type="EMBL" id="VSSQ01000510">
    <property type="protein sequence ID" value="MPL96434.1"/>
    <property type="molecule type" value="Genomic_DNA"/>
</dbReference>
<dbReference type="GO" id="GO:0036376">
    <property type="term" value="P:sodium ion export across plasma membrane"/>
    <property type="evidence" value="ECO:0007669"/>
    <property type="project" value="InterPro"/>
</dbReference>
<keyword evidence="4 6" id="KW-1133">Transmembrane helix</keyword>
<accession>A0A644VY83</accession>
<keyword evidence="3 6" id="KW-0812">Transmembrane</keyword>
<evidence type="ECO:0000313" key="7">
    <source>
        <dbReference type="EMBL" id="MPL96434.1"/>
    </source>
</evidence>
<evidence type="ECO:0000256" key="5">
    <source>
        <dbReference type="ARBA" id="ARBA00023136"/>
    </source>
</evidence>
<gene>
    <name evidence="7" type="ORF">SDC9_42614</name>
</gene>
<comment type="subcellular location">
    <subcellularLocation>
        <location evidence="1">Cell membrane</location>
    </subcellularLocation>
</comment>
<evidence type="ECO:0000256" key="1">
    <source>
        <dbReference type="ARBA" id="ARBA00004236"/>
    </source>
</evidence>
<dbReference type="GO" id="GO:0005886">
    <property type="term" value="C:plasma membrane"/>
    <property type="evidence" value="ECO:0007669"/>
    <property type="project" value="UniProtKB-SubCell"/>
</dbReference>
<dbReference type="AlphaFoldDB" id="A0A644VY83"/>
<keyword evidence="5 6" id="KW-0472">Membrane</keyword>
<dbReference type="NCBIfam" id="TIGR01195">
    <property type="entry name" value="oadG_fam"/>
    <property type="match status" value="1"/>
</dbReference>
<evidence type="ECO:0000256" key="4">
    <source>
        <dbReference type="ARBA" id="ARBA00022989"/>
    </source>
</evidence>
<feature type="transmembrane region" description="Helical" evidence="6">
    <location>
        <begin position="12"/>
        <end position="34"/>
    </location>
</feature>
<evidence type="ECO:0000256" key="2">
    <source>
        <dbReference type="ARBA" id="ARBA00022475"/>
    </source>
</evidence>
<dbReference type="InterPro" id="IPR005899">
    <property type="entry name" value="Na_pump_deCOase"/>
</dbReference>
<keyword evidence="2" id="KW-1003">Cell membrane</keyword>
<sequence length="116" mass="13175">MTLLAISEFEQIILYSVIGVSVVFCALIILVFAFKAMGNLSKKSLKSKKKQNQESTIEIVDEKELTGQEIAAISMALHLFLNDIHDEESNVITIKRIERRYSPWSSKIYGLTNLIR</sequence>
<evidence type="ECO:0000256" key="3">
    <source>
        <dbReference type="ARBA" id="ARBA00022692"/>
    </source>
</evidence>
<evidence type="ECO:0000256" key="6">
    <source>
        <dbReference type="SAM" id="Phobius"/>
    </source>
</evidence>
<reference evidence="7" key="1">
    <citation type="submission" date="2019-08" db="EMBL/GenBank/DDBJ databases">
        <authorList>
            <person name="Kucharzyk K."/>
            <person name="Murdoch R.W."/>
            <person name="Higgins S."/>
            <person name="Loffler F."/>
        </authorList>
    </citation>
    <scope>NUCLEOTIDE SEQUENCE</scope>
</reference>